<dbReference type="Proteomes" id="UP000602510">
    <property type="component" value="Unassembled WGS sequence"/>
</dbReference>
<protein>
    <submittedName>
        <fullName evidence="1">Uncharacterized protein</fullName>
    </submittedName>
</protein>
<evidence type="ECO:0000313" key="2">
    <source>
        <dbReference type="Proteomes" id="UP000602510"/>
    </source>
</evidence>
<gene>
    <name evidence="1" type="ORF">GN244_ATG20076</name>
</gene>
<organism evidence="1 2">
    <name type="scientific">Phytophthora infestans</name>
    <name type="common">Potato late blight agent</name>
    <name type="synonym">Botrytis infestans</name>
    <dbReference type="NCBI Taxonomy" id="4787"/>
    <lineage>
        <taxon>Eukaryota</taxon>
        <taxon>Sar</taxon>
        <taxon>Stramenopiles</taxon>
        <taxon>Oomycota</taxon>
        <taxon>Peronosporomycetes</taxon>
        <taxon>Peronosporales</taxon>
        <taxon>Peronosporaceae</taxon>
        <taxon>Phytophthora</taxon>
    </lineage>
</organism>
<proteinExistence type="predicted"/>
<name>A0A833RXZ2_PHYIN</name>
<evidence type="ECO:0000313" key="1">
    <source>
        <dbReference type="EMBL" id="KAF4028261.1"/>
    </source>
</evidence>
<keyword evidence="2" id="KW-1185">Reference proteome</keyword>
<accession>A0A833RXZ2</accession>
<sequence>MPACLSAEISWIQLHHSQTQQHQQDDAFQLDAEHFRQDSAMTQKRVQDSDIAQQLQQHYSMVQ</sequence>
<comment type="caution">
    <text evidence="1">The sequence shown here is derived from an EMBL/GenBank/DDBJ whole genome shotgun (WGS) entry which is preliminary data.</text>
</comment>
<dbReference type="EMBL" id="WSZM01001106">
    <property type="protein sequence ID" value="KAF4028261.1"/>
    <property type="molecule type" value="Genomic_DNA"/>
</dbReference>
<reference evidence="1" key="1">
    <citation type="submission" date="2020-04" db="EMBL/GenBank/DDBJ databases">
        <title>Hybrid Assembly of Korean Phytophthora infestans isolates.</title>
        <authorList>
            <person name="Prokchorchik M."/>
            <person name="Lee Y."/>
            <person name="Seo J."/>
            <person name="Cho J.-H."/>
            <person name="Park Y.-E."/>
            <person name="Jang D.-C."/>
            <person name="Im J.-S."/>
            <person name="Choi J.-G."/>
            <person name="Park H.-J."/>
            <person name="Lee G.-B."/>
            <person name="Lee Y.-G."/>
            <person name="Hong S.-Y."/>
            <person name="Cho K."/>
            <person name="Sohn K.H."/>
        </authorList>
    </citation>
    <scope>NUCLEOTIDE SEQUENCE</scope>
    <source>
        <strain evidence="1">KR_1_A1</strain>
    </source>
</reference>
<dbReference type="AlphaFoldDB" id="A0A833RXZ2"/>